<dbReference type="InterPro" id="IPR036271">
    <property type="entry name" value="Tet_transcr_reg_TetR-rel_C_sf"/>
</dbReference>
<dbReference type="InterPro" id="IPR009057">
    <property type="entry name" value="Homeodomain-like_sf"/>
</dbReference>
<dbReference type="RefSeq" id="WP_112304585.1">
    <property type="nucleotide sequence ID" value="NZ_QMDV01000001.1"/>
</dbReference>
<comment type="caution">
    <text evidence="1">The sequence shown here is derived from an EMBL/GenBank/DDBJ whole genome shotgun (WGS) entry which is preliminary data.</text>
</comment>
<evidence type="ECO:0000313" key="1">
    <source>
        <dbReference type="EMBL" id="RAU84304.1"/>
    </source>
</evidence>
<protein>
    <submittedName>
        <fullName evidence="1">TetR/AcrR family transcriptional regulator</fullName>
    </submittedName>
</protein>
<accession>A0A364RJ48</accession>
<reference evidence="1 2" key="1">
    <citation type="submission" date="2018-06" db="EMBL/GenBank/DDBJ databases">
        <authorList>
            <person name="Liu Z.-W."/>
        </authorList>
    </citation>
    <scope>NUCLEOTIDE SEQUENCE [LARGE SCALE GENOMIC DNA]</scope>
    <source>
        <strain evidence="1 2">2b14</strain>
    </source>
</reference>
<dbReference type="SUPFAM" id="SSF46689">
    <property type="entry name" value="Homeodomain-like"/>
    <property type="match status" value="1"/>
</dbReference>
<dbReference type="Proteomes" id="UP000251692">
    <property type="component" value="Unassembled WGS sequence"/>
</dbReference>
<dbReference type="EMBL" id="QMDV01000001">
    <property type="protein sequence ID" value="RAU84304.1"/>
    <property type="molecule type" value="Genomic_DNA"/>
</dbReference>
<organism evidence="1 2">
    <name type="scientific">Pontibacter arcticus</name>
    <dbReference type="NCBI Taxonomy" id="2080288"/>
    <lineage>
        <taxon>Bacteria</taxon>
        <taxon>Pseudomonadati</taxon>
        <taxon>Bacteroidota</taxon>
        <taxon>Cytophagia</taxon>
        <taxon>Cytophagales</taxon>
        <taxon>Hymenobacteraceae</taxon>
        <taxon>Pontibacter</taxon>
    </lineage>
</organism>
<dbReference type="SUPFAM" id="SSF48498">
    <property type="entry name" value="Tetracyclin repressor-like, C-terminal domain"/>
    <property type="match status" value="1"/>
</dbReference>
<reference evidence="1 2" key="2">
    <citation type="submission" date="2018-07" db="EMBL/GenBank/DDBJ databases">
        <title>Pontibacter sp. 2b14 genomic sequence and assembly.</title>
        <authorList>
            <person name="Du Z.-J."/>
        </authorList>
    </citation>
    <scope>NUCLEOTIDE SEQUENCE [LARGE SCALE GENOMIC DNA]</scope>
    <source>
        <strain evidence="1 2">2b14</strain>
    </source>
</reference>
<dbReference type="AlphaFoldDB" id="A0A364RJ48"/>
<proteinExistence type="predicted"/>
<dbReference type="Gene3D" id="1.10.357.10">
    <property type="entry name" value="Tetracycline Repressor, domain 2"/>
    <property type="match status" value="1"/>
</dbReference>
<name>A0A364RJ48_9BACT</name>
<evidence type="ECO:0000313" key="2">
    <source>
        <dbReference type="Proteomes" id="UP000251692"/>
    </source>
</evidence>
<dbReference type="OrthoDB" id="881297at2"/>
<keyword evidence="2" id="KW-1185">Reference proteome</keyword>
<sequence>MTFLETILGEILRIFKQYGIEANSEDEIARMLDIRQSTFRELFANKADMVKQVVEFDIEQQKKEQADIHEKAANPVEEMMLLLTNGIKRMHEINPVMIQEMNQSYPQAWAISMDYLSNHSQHLNAEVLNRGILSGYFRKDINIQLVTKILLEQFHMLINPAVFPPERYNLAEVFRSVYLYYVRGICTETGGKLAEEYFSKNNL</sequence>
<gene>
    <name evidence="1" type="ORF">DP923_04485</name>
</gene>